<feature type="region of interest" description="Disordered" evidence="1">
    <location>
        <begin position="50"/>
        <end position="94"/>
    </location>
</feature>
<feature type="compositionally biased region" description="Basic and acidic residues" evidence="1">
    <location>
        <begin position="72"/>
        <end position="85"/>
    </location>
</feature>
<dbReference type="SUPFAM" id="SSF54001">
    <property type="entry name" value="Cysteine proteinases"/>
    <property type="match status" value="1"/>
</dbReference>
<gene>
    <name evidence="2" type="ORF">JVT61DRAFT_10741</name>
</gene>
<evidence type="ECO:0008006" key="4">
    <source>
        <dbReference type="Google" id="ProtNLM"/>
    </source>
</evidence>
<dbReference type="InterPro" id="IPR038765">
    <property type="entry name" value="Papain-like_cys_pep_sf"/>
</dbReference>
<dbReference type="Proteomes" id="UP000683000">
    <property type="component" value="Unassembled WGS sequence"/>
</dbReference>
<protein>
    <recommendedName>
        <fullName evidence="4">USP domain-containing protein</fullName>
    </recommendedName>
</protein>
<organism evidence="2 3">
    <name type="scientific">Boletus reticuloceps</name>
    <dbReference type="NCBI Taxonomy" id="495285"/>
    <lineage>
        <taxon>Eukaryota</taxon>
        <taxon>Fungi</taxon>
        <taxon>Dikarya</taxon>
        <taxon>Basidiomycota</taxon>
        <taxon>Agaricomycotina</taxon>
        <taxon>Agaricomycetes</taxon>
        <taxon>Agaricomycetidae</taxon>
        <taxon>Boletales</taxon>
        <taxon>Boletineae</taxon>
        <taxon>Boletaceae</taxon>
        <taxon>Boletoideae</taxon>
        <taxon>Boletus</taxon>
    </lineage>
</organism>
<dbReference type="Gene3D" id="3.90.70.10">
    <property type="entry name" value="Cysteine proteinases"/>
    <property type="match status" value="1"/>
</dbReference>
<proteinExistence type="predicted"/>
<name>A0A8I2YFB0_9AGAM</name>
<sequence length="127" mass="14329">MRIRPRGLVNTGNMCLANAVLQVLIYCPPFWRLFHELGRFLDAPTDGRVQQQNASCCGDGQVPQGIYSQDKPPPEGKGEPVDRTKSGCSNEEDSLMDSFIPTYALKENKRFDHMRVSRHHQPAFPLT</sequence>
<reference evidence="2" key="1">
    <citation type="submission" date="2021-03" db="EMBL/GenBank/DDBJ databases">
        <title>Evolutionary innovations through gain and loss of genes in the ectomycorrhizal Boletales.</title>
        <authorList>
            <person name="Wu G."/>
            <person name="Miyauchi S."/>
            <person name="Morin E."/>
            <person name="Yang Z.-L."/>
            <person name="Xu J."/>
            <person name="Martin F.M."/>
        </authorList>
    </citation>
    <scope>NUCLEOTIDE SEQUENCE</scope>
    <source>
        <strain evidence="2">BR01</strain>
    </source>
</reference>
<evidence type="ECO:0000313" key="2">
    <source>
        <dbReference type="EMBL" id="KAG6371019.1"/>
    </source>
</evidence>
<comment type="caution">
    <text evidence="2">The sequence shown here is derived from an EMBL/GenBank/DDBJ whole genome shotgun (WGS) entry which is preliminary data.</text>
</comment>
<evidence type="ECO:0000256" key="1">
    <source>
        <dbReference type="SAM" id="MobiDB-lite"/>
    </source>
</evidence>
<keyword evidence="3" id="KW-1185">Reference proteome</keyword>
<accession>A0A8I2YFB0</accession>
<dbReference type="EMBL" id="JAGFBS010000041">
    <property type="protein sequence ID" value="KAG6371019.1"/>
    <property type="molecule type" value="Genomic_DNA"/>
</dbReference>
<evidence type="ECO:0000313" key="3">
    <source>
        <dbReference type="Proteomes" id="UP000683000"/>
    </source>
</evidence>
<dbReference type="AlphaFoldDB" id="A0A8I2YFB0"/>
<dbReference type="OrthoDB" id="3261356at2759"/>